<evidence type="ECO:0000256" key="2">
    <source>
        <dbReference type="ARBA" id="ARBA00023315"/>
    </source>
</evidence>
<dbReference type="GO" id="GO:0004315">
    <property type="term" value="F:3-oxoacyl-[acyl-carrier-protein] synthase activity"/>
    <property type="evidence" value="ECO:0007669"/>
    <property type="project" value="InterPro"/>
</dbReference>
<dbReference type="AlphaFoldDB" id="A0A8J7HAR0"/>
<dbReference type="Gene3D" id="3.40.47.10">
    <property type="match status" value="2"/>
</dbReference>
<dbReference type="Proteomes" id="UP000599391">
    <property type="component" value="Unassembled WGS sequence"/>
</dbReference>
<dbReference type="GO" id="GO:0044550">
    <property type="term" value="P:secondary metabolite biosynthetic process"/>
    <property type="evidence" value="ECO:0007669"/>
    <property type="project" value="TreeGrafter"/>
</dbReference>
<dbReference type="Pfam" id="PF08545">
    <property type="entry name" value="ACP_syn_III"/>
    <property type="match status" value="1"/>
</dbReference>
<name>A0A8J7HAR0_9CYAN</name>
<dbReference type="InterPro" id="IPR013747">
    <property type="entry name" value="ACP_syn_III_C"/>
</dbReference>
<proteinExistence type="predicted"/>
<keyword evidence="1" id="KW-0808">Transferase</keyword>
<sequence length="379" mass="41592">MHHPVGMRSLALSLPSIKRSNDYYREKYPELIAQSEQKSLARLFSVTNSNPNNEFDFNMLPYLQDPFRGTVNRWVLAPDESSLMLQERAAREALNAANLTPQEVDLMLVASIWPERIGFGDAAFLSRQLNLQGAAWNIDAACGVTPVALQTACALVRSQEYRNVLVVISCSYSRFFAEDDTLSWFMSDGVGAFVVGSLAPNQGILGTKTIHTAALCDIFFAKFTEDEQGNPQVRMRMDKSANRAIRETAVDQLRTCCEGAIAAAGVTIDQVDFFIFNTSTAWGAQFCAQVLGIDIERTINLYSHYANIGPVITVANLYYAAQLNKIHENDLVLIYGLGAAGVASASVMRWGDVALGAVPHLHELDSLLTSSSDQSFALC</sequence>
<protein>
    <submittedName>
        <fullName evidence="5">3-oxoacyl-ACP synthase</fullName>
    </submittedName>
</protein>
<dbReference type="EMBL" id="JAECZB010000012">
    <property type="protein sequence ID" value="MBH8552314.1"/>
    <property type="molecule type" value="Genomic_DNA"/>
</dbReference>
<dbReference type="GO" id="GO:0006633">
    <property type="term" value="P:fatty acid biosynthetic process"/>
    <property type="evidence" value="ECO:0007669"/>
    <property type="project" value="InterPro"/>
</dbReference>
<dbReference type="InterPro" id="IPR013751">
    <property type="entry name" value="ACP_syn_III_N"/>
</dbReference>
<reference evidence="5 6" key="1">
    <citation type="journal article" date="2021" name="Int. J. Syst. Evol. Microbiol.">
        <title>Amazonocrinis nigriterrae gen. nov., sp. nov., Atlanticothrix silvestris gen. nov., sp. nov. and Dendronalium phyllosphericum gen. nov., sp. nov., nostocacean cyanobacteria from Brazilian environments.</title>
        <authorList>
            <person name="Alvarenga D.O."/>
            <person name="Andreote A.P.D."/>
            <person name="Branco L.H.Z."/>
            <person name="Delbaje E."/>
            <person name="Cruz R.B."/>
            <person name="Varani A.M."/>
            <person name="Fiore M.F."/>
        </authorList>
    </citation>
    <scope>NUCLEOTIDE SEQUENCE [LARGE SCALE GENOMIC DNA]</scope>
    <source>
        <strain evidence="5 6">CENA357</strain>
    </source>
</reference>
<dbReference type="PANTHER" id="PTHR34069:SF2">
    <property type="entry name" value="BETA-KETOACYL-[ACYL-CARRIER-PROTEIN] SYNTHASE III"/>
    <property type="match status" value="1"/>
</dbReference>
<dbReference type="PANTHER" id="PTHR34069">
    <property type="entry name" value="3-OXOACYL-[ACYL-CARRIER-PROTEIN] SYNTHASE 3"/>
    <property type="match status" value="1"/>
</dbReference>
<organism evidence="5 6">
    <name type="scientific">Atlanticothrix silvestris CENA357</name>
    <dbReference type="NCBI Taxonomy" id="1725252"/>
    <lineage>
        <taxon>Bacteria</taxon>
        <taxon>Bacillati</taxon>
        <taxon>Cyanobacteriota</taxon>
        <taxon>Cyanophyceae</taxon>
        <taxon>Nostocales</taxon>
        <taxon>Nodulariaceae</taxon>
        <taxon>Atlanticothrix</taxon>
        <taxon>Atlanticothrix silvestris</taxon>
    </lineage>
</organism>
<evidence type="ECO:0000259" key="4">
    <source>
        <dbReference type="Pfam" id="PF08545"/>
    </source>
</evidence>
<keyword evidence="6" id="KW-1185">Reference proteome</keyword>
<dbReference type="InterPro" id="IPR016039">
    <property type="entry name" value="Thiolase-like"/>
</dbReference>
<evidence type="ECO:0000256" key="1">
    <source>
        <dbReference type="ARBA" id="ARBA00022679"/>
    </source>
</evidence>
<dbReference type="Pfam" id="PF08541">
    <property type="entry name" value="ACP_syn_III_C"/>
    <property type="match status" value="1"/>
</dbReference>
<evidence type="ECO:0000259" key="3">
    <source>
        <dbReference type="Pfam" id="PF08541"/>
    </source>
</evidence>
<feature type="domain" description="Beta-ketoacyl-[acyl-carrier-protein] synthase III C-terminal" evidence="3">
    <location>
        <begin position="262"/>
        <end position="350"/>
    </location>
</feature>
<comment type="caution">
    <text evidence="5">The sequence shown here is derived from an EMBL/GenBank/DDBJ whole genome shotgun (WGS) entry which is preliminary data.</text>
</comment>
<accession>A0A8J7HAR0</accession>
<evidence type="ECO:0000313" key="6">
    <source>
        <dbReference type="Proteomes" id="UP000599391"/>
    </source>
</evidence>
<dbReference type="RefSeq" id="WP_214438628.1">
    <property type="nucleotide sequence ID" value="NZ_JAECZB010000012.1"/>
</dbReference>
<evidence type="ECO:0000313" key="5">
    <source>
        <dbReference type="EMBL" id="MBH8552314.1"/>
    </source>
</evidence>
<dbReference type="SUPFAM" id="SSF53901">
    <property type="entry name" value="Thiolase-like"/>
    <property type="match status" value="1"/>
</dbReference>
<keyword evidence="2" id="KW-0012">Acyltransferase</keyword>
<feature type="domain" description="Beta-ketoacyl-[acyl-carrier-protein] synthase III N-terminal" evidence="4">
    <location>
        <begin position="138"/>
        <end position="208"/>
    </location>
</feature>
<gene>
    <name evidence="5" type="ORF">I8751_07990</name>
</gene>